<evidence type="ECO:0000313" key="3">
    <source>
        <dbReference type="EMBL" id="VFU18849.1"/>
    </source>
</evidence>
<dbReference type="AlphaFoldDB" id="A0A485M8D5"/>
<dbReference type="NCBIfam" id="TIGR02271">
    <property type="entry name" value="YsnF/AvaK domain"/>
    <property type="match status" value="1"/>
</dbReference>
<proteinExistence type="predicted"/>
<evidence type="ECO:0000259" key="2">
    <source>
        <dbReference type="Pfam" id="PF09557"/>
    </source>
</evidence>
<dbReference type="InterPro" id="IPR019060">
    <property type="entry name" value="DUF2382"/>
</dbReference>
<organism evidence="3">
    <name type="scientific">anaerobic digester metagenome</name>
    <dbReference type="NCBI Taxonomy" id="1263854"/>
    <lineage>
        <taxon>unclassified sequences</taxon>
        <taxon>metagenomes</taxon>
        <taxon>ecological metagenomes</taxon>
    </lineage>
</organism>
<sequence>MHVGGTGGENSRKKGDFTMMRREEFLRLHPDIKGEMVAYSKDGEKLGRITALNQDTVNIEKGFFFPRDFAVPYDNIINVHGNEMVIDQHRAALSDWQRPEYEGWSRSGELGRGESIEIPLREEELEARKTMRKKGEVHLKKVVHTEQRTISIPVTTEDVVVEHTPMSEPSELGPDEMAFREEEMTIPIMEEDVEVVKHQRVREAVHAKKVAHTEQRELSDDVRIEDIQVEREEELKGTSEEDKGKA</sequence>
<evidence type="ECO:0000256" key="1">
    <source>
        <dbReference type="SAM" id="MobiDB-lite"/>
    </source>
</evidence>
<feature type="region of interest" description="Disordered" evidence="1">
    <location>
        <begin position="207"/>
        <end position="246"/>
    </location>
</feature>
<dbReference type="EMBL" id="CAADRM010000158">
    <property type="protein sequence ID" value="VFU18849.1"/>
    <property type="molecule type" value="Genomic_DNA"/>
</dbReference>
<dbReference type="PANTHER" id="PTHR38463">
    <property type="entry name" value="STRESS RESPONSE PROTEIN YSNF"/>
    <property type="match status" value="1"/>
</dbReference>
<gene>
    <name evidence="3" type="primary">ysnF</name>
    <name evidence="3" type="ORF">SCFA_90053</name>
</gene>
<reference evidence="3" key="1">
    <citation type="submission" date="2019-03" db="EMBL/GenBank/DDBJ databases">
        <authorList>
            <person name="Hao L."/>
        </authorList>
    </citation>
    <scope>NUCLEOTIDE SEQUENCE</scope>
</reference>
<name>A0A485M8D5_9ZZZZ</name>
<dbReference type="InterPro" id="IPR052967">
    <property type="entry name" value="Stress_Response_Assoc"/>
</dbReference>
<dbReference type="Pfam" id="PF09557">
    <property type="entry name" value="DUF2382"/>
    <property type="match status" value="1"/>
</dbReference>
<feature type="domain" description="DUF2382" evidence="2">
    <location>
        <begin position="118"/>
        <end position="229"/>
    </location>
</feature>
<protein>
    <submittedName>
        <fullName evidence="3">Stress response protein YsnF</fullName>
    </submittedName>
</protein>
<dbReference type="PANTHER" id="PTHR38463:SF1">
    <property type="entry name" value="STRESS RESPONSE PROTEIN YSNF"/>
    <property type="match status" value="1"/>
</dbReference>
<accession>A0A485M8D5</accession>